<keyword evidence="1" id="KW-0472">Membrane</keyword>
<dbReference type="AlphaFoldDB" id="A0A162NWR8"/>
<accession>A0A162NWR8</accession>
<dbReference type="EMBL" id="LJKE01000104">
    <property type="protein sequence ID" value="KZD55753.1"/>
    <property type="molecule type" value="Genomic_DNA"/>
</dbReference>
<evidence type="ECO:0000313" key="3">
    <source>
        <dbReference type="Proteomes" id="UP000076482"/>
    </source>
</evidence>
<reference evidence="2 3" key="1">
    <citation type="submission" date="2015-09" db="EMBL/GenBank/DDBJ databases">
        <title>Bacillus cereus food isolates.</title>
        <authorList>
            <person name="Boekhorst J."/>
        </authorList>
    </citation>
    <scope>NUCLEOTIDE SEQUENCE [LARGE SCALE GENOMIC DNA]</scope>
    <source>
        <strain evidence="2 3">B4088</strain>
    </source>
</reference>
<sequence length="446" mass="51146">MWVILATFLPIIWYYFDLPGAAFVDYPCILIIVISTFVNKNVKSVLFFLGTVMLFLIAASISSLFGVFAFLLVLFAAGVLFDSTRKKEQFDTRNSGGGLNSDPIRMPLKKVANEGYGGYGGNYEDELNNSGFAHTNTKKHSGYQHKVDEVDDILGRSQRDREYEGDEYRVRCNGCNEPENHCRCCGTCDQHPCQCCRRCDSYPCECCDECGQSQSYCTCCRNCNRYPCECCNECGEANCRCCRRCDSYPCECRLTEEEERMRRAEEDAYFYRQRSGYQHKVDEADDVLGRSQRDRDYEDDKYAVHCNGCNEPENHCRCCDTCDQHPCRCCRSCNSYPCECCDECGQSQSYCKCCRNCDRYPCECCNECREANCRCCSSCNSYPCECCDECGQSQSYCKCCRNCDRYPCECCNECREANCRCCNSCNTYPCECCNTCGQPDRYCRCD</sequence>
<keyword evidence="1" id="KW-0812">Transmembrane</keyword>
<evidence type="ECO:0000313" key="2">
    <source>
        <dbReference type="EMBL" id="KZD55753.1"/>
    </source>
</evidence>
<keyword evidence="1" id="KW-1133">Transmembrane helix</keyword>
<dbReference type="PATRIC" id="fig|1396.535.peg.6071"/>
<evidence type="ECO:0000256" key="1">
    <source>
        <dbReference type="SAM" id="Phobius"/>
    </source>
</evidence>
<proteinExistence type="predicted"/>
<organism evidence="2 3">
    <name type="scientific">Bacillus cereus</name>
    <dbReference type="NCBI Taxonomy" id="1396"/>
    <lineage>
        <taxon>Bacteria</taxon>
        <taxon>Bacillati</taxon>
        <taxon>Bacillota</taxon>
        <taxon>Bacilli</taxon>
        <taxon>Bacillales</taxon>
        <taxon>Bacillaceae</taxon>
        <taxon>Bacillus</taxon>
        <taxon>Bacillus cereus group</taxon>
    </lineage>
</organism>
<protein>
    <submittedName>
        <fullName evidence="2">Keratin associated protein 5-4</fullName>
    </submittedName>
</protein>
<dbReference type="Proteomes" id="UP000076482">
    <property type="component" value="Unassembled WGS sequence"/>
</dbReference>
<keyword evidence="2" id="KW-0416">Keratin</keyword>
<dbReference type="GO" id="GO:0005882">
    <property type="term" value="C:intermediate filament"/>
    <property type="evidence" value="ECO:0007669"/>
    <property type="project" value="UniProtKB-KW"/>
</dbReference>
<comment type="caution">
    <text evidence="2">The sequence shown here is derived from an EMBL/GenBank/DDBJ whole genome shotgun (WGS) entry which is preliminary data.</text>
</comment>
<gene>
    <name evidence="2" type="ORF">B4088_5498</name>
</gene>
<feature type="transmembrane region" description="Helical" evidence="1">
    <location>
        <begin position="12"/>
        <end position="34"/>
    </location>
</feature>
<name>A0A162NWR8_BACCE</name>
<feature type="transmembrane region" description="Helical" evidence="1">
    <location>
        <begin position="46"/>
        <end position="79"/>
    </location>
</feature>